<evidence type="ECO:0000313" key="3">
    <source>
        <dbReference type="Proteomes" id="UP001185659"/>
    </source>
</evidence>
<dbReference type="CDD" id="cd02440">
    <property type="entry name" value="AdoMet_MTases"/>
    <property type="match status" value="1"/>
</dbReference>
<evidence type="ECO:0000259" key="1">
    <source>
        <dbReference type="Pfam" id="PF08241"/>
    </source>
</evidence>
<comment type="caution">
    <text evidence="2">The sequence shown here is derived from an EMBL/GenBank/DDBJ whole genome shotgun (WGS) entry which is preliminary data.</text>
</comment>
<dbReference type="InterPro" id="IPR013216">
    <property type="entry name" value="Methyltransf_11"/>
</dbReference>
<reference evidence="2 3" key="1">
    <citation type="submission" date="2023-10" db="EMBL/GenBank/DDBJ databases">
        <authorList>
            <person name="Venkata Ramana C."/>
            <person name="Sasikala C."/>
            <person name="Dhurka M."/>
        </authorList>
    </citation>
    <scope>NUCLEOTIDE SEQUENCE [LARGE SCALE GENOMIC DNA]</scope>
    <source>
        <strain evidence="2 3">KCTC 32151</strain>
    </source>
</reference>
<keyword evidence="2" id="KW-0489">Methyltransferase</keyword>
<keyword evidence="3" id="KW-1185">Reference proteome</keyword>
<proteinExistence type="predicted"/>
<dbReference type="EC" id="2.1.1.-" evidence="2"/>
<dbReference type="RefSeq" id="WP_113153155.1">
    <property type="nucleotide sequence ID" value="NZ_JAWLIP010000010.1"/>
</dbReference>
<accession>A0ABU4AQA4</accession>
<keyword evidence="2" id="KW-0808">Transferase</keyword>
<name>A0ABU4AQA4_9HYPH</name>
<evidence type="ECO:0000313" key="2">
    <source>
        <dbReference type="EMBL" id="MDV6228422.1"/>
    </source>
</evidence>
<dbReference type="GO" id="GO:0008168">
    <property type="term" value="F:methyltransferase activity"/>
    <property type="evidence" value="ECO:0007669"/>
    <property type="project" value="UniProtKB-KW"/>
</dbReference>
<dbReference type="SUPFAM" id="SSF53335">
    <property type="entry name" value="S-adenosyl-L-methionine-dependent methyltransferases"/>
    <property type="match status" value="1"/>
</dbReference>
<dbReference type="Pfam" id="PF08241">
    <property type="entry name" value="Methyltransf_11"/>
    <property type="match status" value="1"/>
</dbReference>
<dbReference type="EMBL" id="JAWLIP010000010">
    <property type="protein sequence ID" value="MDV6228422.1"/>
    <property type="molecule type" value="Genomic_DNA"/>
</dbReference>
<dbReference type="Gene3D" id="3.40.50.150">
    <property type="entry name" value="Vaccinia Virus protein VP39"/>
    <property type="match status" value="1"/>
</dbReference>
<dbReference type="InterPro" id="IPR029063">
    <property type="entry name" value="SAM-dependent_MTases_sf"/>
</dbReference>
<feature type="domain" description="Methyltransferase type 11" evidence="1">
    <location>
        <begin position="87"/>
        <end position="130"/>
    </location>
</feature>
<organism evidence="2 3">
    <name type="scientific">Nitratireductor aquimarinus</name>
    <dbReference type="NCBI Taxonomy" id="889300"/>
    <lineage>
        <taxon>Bacteria</taxon>
        <taxon>Pseudomonadati</taxon>
        <taxon>Pseudomonadota</taxon>
        <taxon>Alphaproteobacteria</taxon>
        <taxon>Hyphomicrobiales</taxon>
        <taxon>Phyllobacteriaceae</taxon>
        <taxon>Nitratireductor</taxon>
    </lineage>
</organism>
<dbReference type="GO" id="GO:0032259">
    <property type="term" value="P:methylation"/>
    <property type="evidence" value="ECO:0007669"/>
    <property type="project" value="UniProtKB-KW"/>
</dbReference>
<protein>
    <submittedName>
        <fullName evidence="2">Class I SAM-dependent methyltransferase</fullName>
        <ecNumber evidence="2">2.1.1.-</ecNumber>
    </submittedName>
</protein>
<dbReference type="Proteomes" id="UP001185659">
    <property type="component" value="Unassembled WGS sequence"/>
</dbReference>
<sequence>MISDIVALRAFYSSLLGHLAERSIAMALSAIWSKSTSERFVGLGYTLPWLDRFGADAERTFAFMPAMQGAVPWPSGKPSATALVFEEELPLPDASVDRVLMVHALEHVENPQQALLEIWRVLAPGGRLIIAVPNRRGMWARFEHTPFGTGRPYSRAQLAEALREANFTATAWGDALHFPPSERRFVLRLHQLLEQAGRRFWPIFSGVLVVEAEKRLYQGLPVAARASRRVFVPVLSPQGATRVGGLRRTGSRNGGKG</sequence>
<gene>
    <name evidence="2" type="ORF">R2G56_19200</name>
</gene>